<dbReference type="EMBL" id="FOCM01000001">
    <property type="protein sequence ID" value="SEM74511.1"/>
    <property type="molecule type" value="Genomic_DNA"/>
</dbReference>
<proteinExistence type="predicted"/>
<dbReference type="PRINTS" id="PR00038">
    <property type="entry name" value="HTHLUXR"/>
</dbReference>
<protein>
    <submittedName>
        <fullName evidence="6">Regulatory protein, luxR family</fullName>
    </submittedName>
</protein>
<evidence type="ECO:0000256" key="1">
    <source>
        <dbReference type="ARBA" id="ARBA00023015"/>
    </source>
</evidence>
<dbReference type="Proteomes" id="UP000199372">
    <property type="component" value="Unassembled WGS sequence"/>
</dbReference>
<accession>A0A1H8AUM3</accession>
<evidence type="ECO:0000256" key="2">
    <source>
        <dbReference type="ARBA" id="ARBA00023125"/>
    </source>
</evidence>
<dbReference type="PANTHER" id="PTHR44688">
    <property type="entry name" value="DNA-BINDING TRANSCRIPTIONAL ACTIVATOR DEVR_DOSR"/>
    <property type="match status" value="1"/>
</dbReference>
<dbReference type="InterPro" id="IPR036388">
    <property type="entry name" value="WH-like_DNA-bd_sf"/>
</dbReference>
<dbReference type="GO" id="GO:0003677">
    <property type="term" value="F:DNA binding"/>
    <property type="evidence" value="ECO:0007669"/>
    <property type="project" value="UniProtKB-KW"/>
</dbReference>
<evidence type="ECO:0000259" key="5">
    <source>
        <dbReference type="SMART" id="SM00421"/>
    </source>
</evidence>
<keyword evidence="3" id="KW-0804">Transcription</keyword>
<keyword evidence="4" id="KW-0812">Transmembrane</keyword>
<keyword evidence="4" id="KW-1133">Transmembrane helix</keyword>
<reference evidence="7" key="1">
    <citation type="submission" date="2016-10" db="EMBL/GenBank/DDBJ databases">
        <authorList>
            <person name="Varghese N."/>
            <person name="Submissions S."/>
        </authorList>
    </citation>
    <scope>NUCLEOTIDE SEQUENCE [LARGE SCALE GENOMIC DNA]</scope>
    <source>
        <strain evidence="7">DSM 26893</strain>
    </source>
</reference>
<keyword evidence="2" id="KW-0238">DNA-binding</keyword>
<feature type="transmembrane region" description="Helical" evidence="4">
    <location>
        <begin position="12"/>
        <end position="29"/>
    </location>
</feature>
<dbReference type="PANTHER" id="PTHR44688:SF16">
    <property type="entry name" value="DNA-BINDING TRANSCRIPTIONAL ACTIVATOR DEVR_DOSR"/>
    <property type="match status" value="1"/>
</dbReference>
<evidence type="ECO:0000256" key="3">
    <source>
        <dbReference type="ARBA" id="ARBA00023163"/>
    </source>
</evidence>
<dbReference type="AlphaFoldDB" id="A0A1H8AUM3"/>
<sequence length="180" mass="19414">MIRLVPDTRLPAGLTALMAVQAGCVVFFLGDLVADARAQMGTEGASFHLSIEAVATFALLAAIGFEARYLRDLMRSKARLERNLQIASAAVHEVIEAHFTRWKLSPSETDVATFLVKGFEIAEIARIRGCAEGTVKAHLNAIYRKSGTQNRGQLLSLLIDSLMAGPTDGAPHMKTHVAAQ</sequence>
<dbReference type="InterPro" id="IPR016032">
    <property type="entry name" value="Sig_transdc_resp-reg_C-effctor"/>
</dbReference>
<name>A0A1H8AUM3_9RHOB</name>
<gene>
    <name evidence="6" type="ORF">SAMN04488011_101319</name>
</gene>
<dbReference type="SUPFAM" id="SSF46894">
    <property type="entry name" value="C-terminal effector domain of the bipartite response regulators"/>
    <property type="match status" value="1"/>
</dbReference>
<dbReference type="InterPro" id="IPR000792">
    <property type="entry name" value="Tscrpt_reg_LuxR_C"/>
</dbReference>
<keyword evidence="4" id="KW-0472">Membrane</keyword>
<dbReference type="Gene3D" id="1.10.10.10">
    <property type="entry name" value="Winged helix-like DNA-binding domain superfamily/Winged helix DNA-binding domain"/>
    <property type="match status" value="1"/>
</dbReference>
<dbReference type="CDD" id="cd06170">
    <property type="entry name" value="LuxR_C_like"/>
    <property type="match status" value="1"/>
</dbReference>
<dbReference type="SMART" id="SM00421">
    <property type="entry name" value="HTH_LUXR"/>
    <property type="match status" value="1"/>
</dbReference>
<dbReference type="Pfam" id="PF00196">
    <property type="entry name" value="GerE"/>
    <property type="match status" value="1"/>
</dbReference>
<keyword evidence="7" id="KW-1185">Reference proteome</keyword>
<dbReference type="GO" id="GO:0006355">
    <property type="term" value="P:regulation of DNA-templated transcription"/>
    <property type="evidence" value="ECO:0007669"/>
    <property type="project" value="InterPro"/>
</dbReference>
<dbReference type="OrthoDB" id="8277135at2"/>
<evidence type="ECO:0000256" key="4">
    <source>
        <dbReference type="SAM" id="Phobius"/>
    </source>
</evidence>
<organism evidence="6 7">
    <name type="scientific">Palleronia pelagia</name>
    <dbReference type="NCBI Taxonomy" id="387096"/>
    <lineage>
        <taxon>Bacteria</taxon>
        <taxon>Pseudomonadati</taxon>
        <taxon>Pseudomonadota</taxon>
        <taxon>Alphaproteobacteria</taxon>
        <taxon>Rhodobacterales</taxon>
        <taxon>Roseobacteraceae</taxon>
        <taxon>Palleronia</taxon>
    </lineage>
</organism>
<feature type="transmembrane region" description="Helical" evidence="4">
    <location>
        <begin position="49"/>
        <end position="70"/>
    </location>
</feature>
<evidence type="ECO:0000313" key="7">
    <source>
        <dbReference type="Proteomes" id="UP000199372"/>
    </source>
</evidence>
<feature type="domain" description="HTH luxR-type" evidence="5">
    <location>
        <begin position="101"/>
        <end position="158"/>
    </location>
</feature>
<evidence type="ECO:0000313" key="6">
    <source>
        <dbReference type="EMBL" id="SEM74511.1"/>
    </source>
</evidence>
<keyword evidence="1" id="KW-0805">Transcription regulation</keyword>
<dbReference type="RefSeq" id="WP_091843522.1">
    <property type="nucleotide sequence ID" value="NZ_FOCM01000001.1"/>
</dbReference>